<dbReference type="RefSeq" id="WP_145203680.1">
    <property type="nucleotide sequence ID" value="NZ_CP036267.1"/>
</dbReference>
<evidence type="ECO:0000313" key="4">
    <source>
        <dbReference type="Proteomes" id="UP000315724"/>
    </source>
</evidence>
<name>A0A517QTG2_9PLAN</name>
<dbReference type="KEGG" id="tpol:Mal48_42090"/>
<dbReference type="OrthoDB" id="266976at2"/>
<evidence type="ECO:0000256" key="1">
    <source>
        <dbReference type="SAM" id="SignalP"/>
    </source>
</evidence>
<dbReference type="Proteomes" id="UP000315724">
    <property type="component" value="Chromosome"/>
</dbReference>
<feature type="signal peptide" evidence="1">
    <location>
        <begin position="1"/>
        <end position="22"/>
    </location>
</feature>
<dbReference type="Gene3D" id="2.60.120.560">
    <property type="entry name" value="Exo-inulinase, domain 1"/>
    <property type="match status" value="1"/>
</dbReference>
<dbReference type="InterPro" id="IPR010496">
    <property type="entry name" value="AL/BT2_dom"/>
</dbReference>
<dbReference type="EMBL" id="CP036267">
    <property type="protein sequence ID" value="QDT34936.1"/>
    <property type="molecule type" value="Genomic_DNA"/>
</dbReference>
<organism evidence="3 4">
    <name type="scientific">Thalassoglobus polymorphus</name>
    <dbReference type="NCBI Taxonomy" id="2527994"/>
    <lineage>
        <taxon>Bacteria</taxon>
        <taxon>Pseudomonadati</taxon>
        <taxon>Planctomycetota</taxon>
        <taxon>Planctomycetia</taxon>
        <taxon>Planctomycetales</taxon>
        <taxon>Planctomycetaceae</taxon>
        <taxon>Thalassoglobus</taxon>
    </lineage>
</organism>
<gene>
    <name evidence="3" type="ORF">Mal48_42090</name>
</gene>
<feature type="domain" description="3-keto-alpha-glucoside-1,2-lyase/3-keto-2-hydroxy-glucal hydratase" evidence="2">
    <location>
        <begin position="35"/>
        <end position="220"/>
    </location>
</feature>
<dbReference type="GO" id="GO:0016787">
    <property type="term" value="F:hydrolase activity"/>
    <property type="evidence" value="ECO:0007669"/>
    <property type="project" value="InterPro"/>
</dbReference>
<protein>
    <recommendedName>
        <fullName evidence="2">3-keto-alpha-glucoside-1,2-lyase/3-keto-2-hydroxy-glucal hydratase domain-containing protein</fullName>
    </recommendedName>
</protein>
<dbReference type="AlphaFoldDB" id="A0A517QTG2"/>
<accession>A0A517QTG2</accession>
<reference evidence="3 4" key="1">
    <citation type="submission" date="2019-02" db="EMBL/GenBank/DDBJ databases">
        <title>Deep-cultivation of Planctomycetes and their phenomic and genomic characterization uncovers novel biology.</title>
        <authorList>
            <person name="Wiegand S."/>
            <person name="Jogler M."/>
            <person name="Boedeker C."/>
            <person name="Pinto D."/>
            <person name="Vollmers J."/>
            <person name="Rivas-Marin E."/>
            <person name="Kohn T."/>
            <person name="Peeters S.H."/>
            <person name="Heuer A."/>
            <person name="Rast P."/>
            <person name="Oberbeckmann S."/>
            <person name="Bunk B."/>
            <person name="Jeske O."/>
            <person name="Meyerdierks A."/>
            <person name="Storesund J.E."/>
            <person name="Kallscheuer N."/>
            <person name="Luecker S."/>
            <person name="Lage O.M."/>
            <person name="Pohl T."/>
            <person name="Merkel B.J."/>
            <person name="Hornburger P."/>
            <person name="Mueller R.-W."/>
            <person name="Bruemmer F."/>
            <person name="Labrenz M."/>
            <person name="Spormann A.M."/>
            <person name="Op den Camp H."/>
            <person name="Overmann J."/>
            <person name="Amann R."/>
            <person name="Jetten M.S.M."/>
            <person name="Mascher T."/>
            <person name="Medema M.H."/>
            <person name="Devos D.P."/>
            <person name="Kaster A.-K."/>
            <person name="Ovreas L."/>
            <person name="Rohde M."/>
            <person name="Galperin M.Y."/>
            <person name="Jogler C."/>
        </authorList>
    </citation>
    <scope>NUCLEOTIDE SEQUENCE [LARGE SCALE GENOMIC DNA]</scope>
    <source>
        <strain evidence="3 4">Mal48</strain>
    </source>
</reference>
<keyword evidence="4" id="KW-1185">Reference proteome</keyword>
<keyword evidence="1" id="KW-0732">Signal</keyword>
<feature type="chain" id="PRO_5021736524" description="3-keto-alpha-glucoside-1,2-lyase/3-keto-2-hydroxy-glucal hydratase domain-containing protein" evidence="1">
    <location>
        <begin position="23"/>
        <end position="229"/>
    </location>
</feature>
<evidence type="ECO:0000259" key="2">
    <source>
        <dbReference type="Pfam" id="PF06439"/>
    </source>
</evidence>
<sequence precursor="true">MKTSLSLLTVAIIISNQPFALAADPACKKSDSEEGFVSLFDGKTLDGWVGAKESYKVEDGMIVSLADKSGNMVTEKEYSDFIIRFEFLLTPASNNGIGLRMPLKAHAATEGMEIQLLDEDDARYRKLKPYQFHGSVYGVIPAKKGHLKPLGEWNTQEIRCIGPQVTVILNGETIVDGNVVEAVKDGAMDEREHPGVLRTAGHIGLLGHKSVVKIRNLRIKEIASDTASN</sequence>
<evidence type="ECO:0000313" key="3">
    <source>
        <dbReference type="EMBL" id="QDT34936.1"/>
    </source>
</evidence>
<dbReference type="Pfam" id="PF06439">
    <property type="entry name" value="3keto-disac_hyd"/>
    <property type="match status" value="1"/>
</dbReference>
<proteinExistence type="predicted"/>